<keyword evidence="6 9" id="KW-1133">Transmembrane helix</keyword>
<keyword evidence="7 9" id="KW-0472">Membrane</keyword>
<dbReference type="GO" id="GO:0005886">
    <property type="term" value="C:plasma membrane"/>
    <property type="evidence" value="ECO:0007669"/>
    <property type="project" value="UniProtKB-SubCell"/>
</dbReference>
<keyword evidence="4" id="KW-0997">Cell inner membrane</keyword>
<keyword evidence="2" id="KW-0813">Transport</keyword>
<comment type="subcellular location">
    <subcellularLocation>
        <location evidence="1">Cell inner membrane</location>
        <topology evidence="1">Multi-pass membrane protein</topology>
    </subcellularLocation>
</comment>
<evidence type="ECO:0000256" key="3">
    <source>
        <dbReference type="ARBA" id="ARBA00022475"/>
    </source>
</evidence>
<evidence type="ECO:0000256" key="5">
    <source>
        <dbReference type="ARBA" id="ARBA00022692"/>
    </source>
</evidence>
<feature type="transmembrane region" description="Helical" evidence="9">
    <location>
        <begin position="89"/>
        <end position="111"/>
    </location>
</feature>
<protein>
    <submittedName>
        <fullName evidence="11">TRAP-type mannitol/chloroaromatic compound transport system, small permease component</fullName>
    </submittedName>
</protein>
<evidence type="ECO:0000256" key="8">
    <source>
        <dbReference type="ARBA" id="ARBA00038436"/>
    </source>
</evidence>
<dbReference type="PANTHER" id="PTHR35011:SF10">
    <property type="entry name" value="TRAP TRANSPORTER SMALL PERMEASE PROTEIN"/>
    <property type="match status" value="1"/>
</dbReference>
<comment type="similarity">
    <text evidence="8">Belongs to the TRAP transporter small permease family.</text>
</comment>
<evidence type="ECO:0000256" key="6">
    <source>
        <dbReference type="ARBA" id="ARBA00022989"/>
    </source>
</evidence>
<gene>
    <name evidence="11" type="ORF">SAMN05216233_112143</name>
</gene>
<dbReference type="Pfam" id="PF04290">
    <property type="entry name" value="DctQ"/>
    <property type="match status" value="1"/>
</dbReference>
<dbReference type="OrthoDB" id="9797534at2"/>
<proteinExistence type="inferred from homology"/>
<dbReference type="RefSeq" id="WP_092212076.1">
    <property type="nucleotide sequence ID" value="NZ_FMUX01000012.1"/>
</dbReference>
<evidence type="ECO:0000256" key="9">
    <source>
        <dbReference type="SAM" id="Phobius"/>
    </source>
</evidence>
<keyword evidence="3" id="KW-1003">Cell membrane</keyword>
<evidence type="ECO:0000313" key="12">
    <source>
        <dbReference type="Proteomes" id="UP000198870"/>
    </source>
</evidence>
<feature type="transmembrane region" description="Helical" evidence="9">
    <location>
        <begin position="131"/>
        <end position="154"/>
    </location>
</feature>
<keyword evidence="5 9" id="KW-0812">Transmembrane</keyword>
<dbReference type="AlphaFoldDB" id="A0A1G5H5G1"/>
<evidence type="ECO:0000313" key="11">
    <source>
        <dbReference type="EMBL" id="SCY58901.1"/>
    </source>
</evidence>
<evidence type="ECO:0000256" key="4">
    <source>
        <dbReference type="ARBA" id="ARBA00022519"/>
    </source>
</evidence>
<keyword evidence="12" id="KW-1185">Reference proteome</keyword>
<evidence type="ECO:0000259" key="10">
    <source>
        <dbReference type="Pfam" id="PF04290"/>
    </source>
</evidence>
<dbReference type="PANTHER" id="PTHR35011">
    <property type="entry name" value="2,3-DIKETO-L-GULONATE TRAP TRANSPORTER SMALL PERMEASE PROTEIN YIAM"/>
    <property type="match status" value="1"/>
</dbReference>
<dbReference type="InterPro" id="IPR007387">
    <property type="entry name" value="TRAP_DctQ"/>
</dbReference>
<dbReference type="EMBL" id="FMUX01000012">
    <property type="protein sequence ID" value="SCY58901.1"/>
    <property type="molecule type" value="Genomic_DNA"/>
</dbReference>
<feature type="transmembrane region" description="Helical" evidence="9">
    <location>
        <begin position="52"/>
        <end position="68"/>
    </location>
</feature>
<evidence type="ECO:0000256" key="1">
    <source>
        <dbReference type="ARBA" id="ARBA00004429"/>
    </source>
</evidence>
<feature type="transmembrane region" description="Helical" evidence="9">
    <location>
        <begin position="21"/>
        <end position="40"/>
    </location>
</feature>
<dbReference type="STRING" id="419481.SAMN05216233_112143"/>
<reference evidence="11 12" key="1">
    <citation type="submission" date="2016-10" db="EMBL/GenBank/DDBJ databases">
        <authorList>
            <person name="de Groot N.N."/>
        </authorList>
    </citation>
    <scope>NUCLEOTIDE SEQUENCE [LARGE SCALE GENOMIC DNA]</scope>
    <source>
        <strain evidence="11 12">AA1</strain>
    </source>
</reference>
<sequence length="163" mass="17987">MKKFISLIDACSKAGGYISGLFMLLIVALITVEIFARTLFDTSTLIGDEYSAYFFVVVVMMGLSFSMKEGAHIRISLLRGKLPEPALKVLDLAVLAGAIALTGFALYHAVLMTYDVWDLGMTADSISETPLYIPQLVIPVGLFLLILQLTSDFLRRLLSFQIR</sequence>
<accession>A0A1G5H5G1</accession>
<evidence type="ECO:0000256" key="2">
    <source>
        <dbReference type="ARBA" id="ARBA00022448"/>
    </source>
</evidence>
<dbReference type="InterPro" id="IPR055348">
    <property type="entry name" value="DctQ"/>
</dbReference>
<dbReference type="GO" id="GO:0015740">
    <property type="term" value="P:C4-dicarboxylate transport"/>
    <property type="evidence" value="ECO:0007669"/>
    <property type="project" value="TreeGrafter"/>
</dbReference>
<organism evidence="11 12">
    <name type="scientific">Desulfoluna spongiiphila</name>
    <dbReference type="NCBI Taxonomy" id="419481"/>
    <lineage>
        <taxon>Bacteria</taxon>
        <taxon>Pseudomonadati</taxon>
        <taxon>Thermodesulfobacteriota</taxon>
        <taxon>Desulfobacteria</taxon>
        <taxon>Desulfobacterales</taxon>
        <taxon>Desulfolunaceae</taxon>
        <taxon>Desulfoluna</taxon>
    </lineage>
</organism>
<evidence type="ECO:0000256" key="7">
    <source>
        <dbReference type="ARBA" id="ARBA00023136"/>
    </source>
</evidence>
<dbReference type="Proteomes" id="UP000198870">
    <property type="component" value="Unassembled WGS sequence"/>
</dbReference>
<feature type="domain" description="Tripartite ATP-independent periplasmic transporters DctQ component" evidence="10">
    <location>
        <begin position="26"/>
        <end position="157"/>
    </location>
</feature>
<dbReference type="GO" id="GO:0022857">
    <property type="term" value="F:transmembrane transporter activity"/>
    <property type="evidence" value="ECO:0007669"/>
    <property type="project" value="TreeGrafter"/>
</dbReference>
<name>A0A1G5H5G1_9BACT</name>